<dbReference type="EMBL" id="JABCKI010000092">
    <property type="protein sequence ID" value="KAG5652859.1"/>
    <property type="molecule type" value="Genomic_DNA"/>
</dbReference>
<protein>
    <recommendedName>
        <fullName evidence="4">Transmembrane protein</fullName>
    </recommendedName>
</protein>
<keyword evidence="1" id="KW-0732">Signal</keyword>
<evidence type="ECO:0000313" key="2">
    <source>
        <dbReference type="EMBL" id="KAG5652859.1"/>
    </source>
</evidence>
<feature type="signal peptide" evidence="1">
    <location>
        <begin position="1"/>
        <end position="21"/>
    </location>
</feature>
<proteinExistence type="predicted"/>
<name>A0A9P7KK84_9AGAR</name>
<dbReference type="AlphaFoldDB" id="A0A9P7KK84"/>
<evidence type="ECO:0000313" key="3">
    <source>
        <dbReference type="Proteomes" id="UP000717328"/>
    </source>
</evidence>
<feature type="chain" id="PRO_5040157689" description="Transmembrane protein" evidence="1">
    <location>
        <begin position="22"/>
        <end position="235"/>
    </location>
</feature>
<comment type="caution">
    <text evidence="2">The sequence shown here is derived from an EMBL/GenBank/DDBJ whole genome shotgun (WGS) entry which is preliminary data.</text>
</comment>
<dbReference type="OrthoDB" id="3070063at2759"/>
<reference evidence="2" key="1">
    <citation type="submission" date="2021-02" db="EMBL/GenBank/DDBJ databases">
        <authorList>
            <person name="Nieuwenhuis M."/>
            <person name="Van De Peppel L.J.J."/>
        </authorList>
    </citation>
    <scope>NUCLEOTIDE SEQUENCE</scope>
    <source>
        <strain evidence="2">D49</strain>
    </source>
</reference>
<evidence type="ECO:0008006" key="4">
    <source>
        <dbReference type="Google" id="ProtNLM"/>
    </source>
</evidence>
<keyword evidence="3" id="KW-1185">Reference proteome</keyword>
<organism evidence="2 3">
    <name type="scientific">Sphagnurus paluster</name>
    <dbReference type="NCBI Taxonomy" id="117069"/>
    <lineage>
        <taxon>Eukaryota</taxon>
        <taxon>Fungi</taxon>
        <taxon>Dikarya</taxon>
        <taxon>Basidiomycota</taxon>
        <taxon>Agaricomycotina</taxon>
        <taxon>Agaricomycetes</taxon>
        <taxon>Agaricomycetidae</taxon>
        <taxon>Agaricales</taxon>
        <taxon>Tricholomatineae</taxon>
        <taxon>Lyophyllaceae</taxon>
        <taxon>Sphagnurus</taxon>
    </lineage>
</organism>
<accession>A0A9P7KK84</accession>
<dbReference type="Proteomes" id="UP000717328">
    <property type="component" value="Unassembled WGS sequence"/>
</dbReference>
<gene>
    <name evidence="2" type="ORF">H0H81_003358</name>
</gene>
<evidence type="ECO:0000256" key="1">
    <source>
        <dbReference type="SAM" id="SignalP"/>
    </source>
</evidence>
<reference evidence="2" key="2">
    <citation type="submission" date="2021-10" db="EMBL/GenBank/DDBJ databases">
        <title>Phylogenomics reveals ancestral predisposition of the termite-cultivated fungus Termitomyces towards a domesticated lifestyle.</title>
        <authorList>
            <person name="Auxier B."/>
            <person name="Grum-Grzhimaylo A."/>
            <person name="Cardenas M.E."/>
            <person name="Lodge J.D."/>
            <person name="Laessoe T."/>
            <person name="Pedersen O."/>
            <person name="Smith M.E."/>
            <person name="Kuyper T.W."/>
            <person name="Franco-Molano E.A."/>
            <person name="Baroni T.J."/>
            <person name="Aanen D.K."/>
        </authorList>
    </citation>
    <scope>NUCLEOTIDE SEQUENCE</scope>
    <source>
        <strain evidence="2">D49</strain>
    </source>
</reference>
<sequence length="235" mass="24798">MPSFRTIFLVAATAFAALTSAAPVEGPSGSGVGLFARGLPSNGATDISPLNLDIPGVRRHEGSHEQVLPNLKRHNGETRSLCETLVEVDAKLRVVSDKMTATSSKANANAAVHLVAEVKVIIDAAIVNVKGLKDHPMDYILSLNGKVLTKVEVCHLLLNVINLVCAILSCAYRIAATASATVIVNVGIAFAEFLCVTFRLVDGLYVIAHPSLDSAIKIAADLKLDALVSVFNGKY</sequence>